<comment type="cofactor">
    <cofactor evidence="1">
        <name>Mg(2+)</name>
        <dbReference type="ChEBI" id="CHEBI:18420"/>
    </cofactor>
</comment>
<evidence type="ECO:0000256" key="4">
    <source>
        <dbReference type="ARBA" id="ARBA00022723"/>
    </source>
</evidence>
<sequence length="345" mass="36166">MSQVATLVAKARGRSVLSRIAARERRLESSLAAGLGRVEERLRECAAGAADPRVAEVVGYLVAAGGKRLRPLLTLVAAEFGDPGAPGVVDAAAISELVHAASLYHDDVMDQARIRHGVPSVNARWGNPVAVMGGNWLLAISARLSADLVAEILPLHAEACQRLVRGQMAELLGPRADDDPLDHYFSVVSDKSAALISLALRLGALQSGAPAAVADALEDYGEHLGVVFQIADDLLDITSSSALSGKEQGKDLAVGVSCLPVLLARAGEDPRDDELRALLDAPAGVAGDAHHRALELLRRSPAMAQARALMNGRLERARSALNRLPSGPPKRALDALCDVVAHRAA</sequence>
<dbReference type="AlphaFoldDB" id="A0A6I6NE88"/>
<accession>A0A6I6NE88</accession>
<keyword evidence="8" id="KW-1185">Reference proteome</keyword>
<evidence type="ECO:0000256" key="5">
    <source>
        <dbReference type="ARBA" id="ARBA00022842"/>
    </source>
</evidence>
<dbReference type="Gene3D" id="1.10.600.10">
    <property type="entry name" value="Farnesyl Diphosphate Synthase"/>
    <property type="match status" value="1"/>
</dbReference>
<dbReference type="InterPro" id="IPR008949">
    <property type="entry name" value="Isoprenoid_synthase_dom_sf"/>
</dbReference>
<evidence type="ECO:0000256" key="1">
    <source>
        <dbReference type="ARBA" id="ARBA00001946"/>
    </source>
</evidence>
<evidence type="ECO:0000313" key="7">
    <source>
        <dbReference type="EMBL" id="QHA06576.1"/>
    </source>
</evidence>
<comment type="similarity">
    <text evidence="2 6">Belongs to the FPP/GGPP synthase family.</text>
</comment>
<gene>
    <name evidence="7" type="ORF">GQF42_27790</name>
</gene>
<keyword evidence="3 6" id="KW-0808">Transferase</keyword>
<dbReference type="EMBL" id="CP047020">
    <property type="protein sequence ID" value="QHA06576.1"/>
    <property type="molecule type" value="Genomic_DNA"/>
</dbReference>
<proteinExistence type="inferred from homology"/>
<dbReference type="GO" id="GO:0008299">
    <property type="term" value="P:isoprenoid biosynthetic process"/>
    <property type="evidence" value="ECO:0007669"/>
    <property type="project" value="InterPro"/>
</dbReference>
<dbReference type="GO" id="GO:0004659">
    <property type="term" value="F:prenyltransferase activity"/>
    <property type="evidence" value="ECO:0007669"/>
    <property type="project" value="InterPro"/>
</dbReference>
<dbReference type="GO" id="GO:0046872">
    <property type="term" value="F:metal ion binding"/>
    <property type="evidence" value="ECO:0007669"/>
    <property type="project" value="UniProtKB-KW"/>
</dbReference>
<keyword evidence="5" id="KW-0460">Magnesium</keyword>
<protein>
    <submittedName>
        <fullName evidence="7">Polyprenyl synthetase family protein</fullName>
    </submittedName>
</protein>
<dbReference type="RefSeq" id="WP_158924278.1">
    <property type="nucleotide sequence ID" value="NZ_CP047020.1"/>
</dbReference>
<reference evidence="7 8" key="1">
    <citation type="submission" date="2019-12" db="EMBL/GenBank/DDBJ databases">
        <title>Streptomyces sp. strain T44 isolated from rhizosphere soil of Broussonetia papyrifera.</title>
        <authorList>
            <person name="Mo P."/>
        </authorList>
    </citation>
    <scope>NUCLEOTIDE SEQUENCE [LARGE SCALE GENOMIC DNA]</scope>
    <source>
        <strain evidence="7 8">T44</strain>
    </source>
</reference>
<organism evidence="7 8">
    <name type="scientific">Streptomyces broussonetiae</name>
    <dbReference type="NCBI Taxonomy" id="2686304"/>
    <lineage>
        <taxon>Bacteria</taxon>
        <taxon>Bacillati</taxon>
        <taxon>Actinomycetota</taxon>
        <taxon>Actinomycetes</taxon>
        <taxon>Kitasatosporales</taxon>
        <taxon>Streptomycetaceae</taxon>
        <taxon>Streptomyces</taxon>
    </lineage>
</organism>
<dbReference type="PANTHER" id="PTHR12001:SF69">
    <property type="entry name" value="ALL TRANS-POLYPRENYL-DIPHOSPHATE SYNTHASE PDSS1"/>
    <property type="match status" value="1"/>
</dbReference>
<name>A0A6I6NE88_9ACTN</name>
<evidence type="ECO:0000256" key="3">
    <source>
        <dbReference type="ARBA" id="ARBA00022679"/>
    </source>
</evidence>
<dbReference type="Proteomes" id="UP000436138">
    <property type="component" value="Chromosome"/>
</dbReference>
<dbReference type="InterPro" id="IPR000092">
    <property type="entry name" value="Polyprenyl_synt"/>
</dbReference>
<dbReference type="InterPro" id="IPR033749">
    <property type="entry name" value="Polyprenyl_synt_CS"/>
</dbReference>
<dbReference type="Pfam" id="PF00348">
    <property type="entry name" value="polyprenyl_synt"/>
    <property type="match status" value="1"/>
</dbReference>
<evidence type="ECO:0000256" key="2">
    <source>
        <dbReference type="ARBA" id="ARBA00006706"/>
    </source>
</evidence>
<dbReference type="PROSITE" id="PS00444">
    <property type="entry name" value="POLYPRENYL_SYNTHASE_2"/>
    <property type="match status" value="1"/>
</dbReference>
<dbReference type="SUPFAM" id="SSF48576">
    <property type="entry name" value="Terpenoid synthases"/>
    <property type="match status" value="1"/>
</dbReference>
<dbReference type="SFLD" id="SFLDS00005">
    <property type="entry name" value="Isoprenoid_Synthase_Type_I"/>
    <property type="match status" value="1"/>
</dbReference>
<evidence type="ECO:0000313" key="8">
    <source>
        <dbReference type="Proteomes" id="UP000436138"/>
    </source>
</evidence>
<evidence type="ECO:0000256" key="6">
    <source>
        <dbReference type="RuleBase" id="RU004466"/>
    </source>
</evidence>
<keyword evidence="4" id="KW-0479">Metal-binding</keyword>
<dbReference type="CDD" id="cd00685">
    <property type="entry name" value="Trans_IPPS_HT"/>
    <property type="match status" value="1"/>
</dbReference>
<dbReference type="PANTHER" id="PTHR12001">
    <property type="entry name" value="GERANYLGERANYL PYROPHOSPHATE SYNTHASE"/>
    <property type="match status" value="1"/>
</dbReference>
<dbReference type="KEGG" id="sbro:GQF42_27790"/>